<proteinExistence type="predicted"/>
<dbReference type="PRINTS" id="PR00368">
    <property type="entry name" value="FADPNR"/>
</dbReference>
<dbReference type="RefSeq" id="WP_195133808.1">
    <property type="nucleotide sequence ID" value="NZ_JADLQX010000048.1"/>
</dbReference>
<dbReference type="InterPro" id="IPR036188">
    <property type="entry name" value="FAD/NAD-bd_sf"/>
</dbReference>
<name>A0ABS0D1B0_9NOCA</name>
<sequence length="359" mass="39353">MSDAIVIGAGQSGLAATYHLRRRGLTVTLIEAGSEPVGSWPHYYDSLTLFSPARYSSLPGMPFPGDPDHYPHRDEVVDYLRRYASSLDADIHLEHRVDTVTHDGRTFTAHTNTGAAFGAPRLIAATGGFASPNIPVLPGQDSFTGKLLHASRYRSPHVFTGQNVIVIGAGNTAVQIAAELAQHATVTLASRHPVKFVPQRPLGRDLHFWFRITGFDTLPLGRFVTHPPTQPVLDTGRYCTALATDNPTTRPMFTRLDRTTAIWPDGTRQPADTVILATGYRPHLPYLKDLGALTVNHTPRHRQGLSLTHPGLGYLGLEWQRTPSSNSLRGVGRDAQHLITRITSRKLTTSARIDAHPRS</sequence>
<comment type="caution">
    <text evidence="2">The sequence shown here is derived from an EMBL/GenBank/DDBJ whole genome shotgun (WGS) entry which is preliminary data.</text>
</comment>
<dbReference type="Proteomes" id="UP000702209">
    <property type="component" value="Unassembled WGS sequence"/>
</dbReference>
<reference evidence="2 3" key="1">
    <citation type="submission" date="2020-10" db="EMBL/GenBank/DDBJ databases">
        <title>Identification of Nocardia species via Next-generation sequencing and recognition of intraspecies genetic diversity.</title>
        <authorList>
            <person name="Li P."/>
            <person name="Li P."/>
            <person name="Lu B."/>
        </authorList>
    </citation>
    <scope>NUCLEOTIDE SEQUENCE [LARGE SCALE GENOMIC DNA]</scope>
    <source>
        <strain evidence="2 3">BJ06-0157</strain>
    </source>
</reference>
<evidence type="ECO:0000313" key="3">
    <source>
        <dbReference type="Proteomes" id="UP000702209"/>
    </source>
</evidence>
<keyword evidence="3" id="KW-1185">Reference proteome</keyword>
<dbReference type="InterPro" id="IPR050982">
    <property type="entry name" value="Auxin_biosynth/cation_transpt"/>
</dbReference>
<accession>A0ABS0D1B0</accession>
<dbReference type="PRINTS" id="PR00469">
    <property type="entry name" value="PNDRDTASEII"/>
</dbReference>
<dbReference type="PANTHER" id="PTHR43539">
    <property type="entry name" value="FLAVIN-BINDING MONOOXYGENASE-LIKE PROTEIN (AFU_ORTHOLOGUE AFUA_4G09220)"/>
    <property type="match status" value="1"/>
</dbReference>
<evidence type="ECO:0000256" key="1">
    <source>
        <dbReference type="ARBA" id="ARBA00023002"/>
    </source>
</evidence>
<dbReference type="PANTHER" id="PTHR43539:SF78">
    <property type="entry name" value="FLAVIN-CONTAINING MONOOXYGENASE"/>
    <property type="match status" value="1"/>
</dbReference>
<organism evidence="2 3">
    <name type="scientific">Nocardia amamiensis</name>
    <dbReference type="NCBI Taxonomy" id="404578"/>
    <lineage>
        <taxon>Bacteria</taxon>
        <taxon>Bacillati</taxon>
        <taxon>Actinomycetota</taxon>
        <taxon>Actinomycetes</taxon>
        <taxon>Mycobacteriales</taxon>
        <taxon>Nocardiaceae</taxon>
        <taxon>Nocardia</taxon>
    </lineage>
</organism>
<protein>
    <submittedName>
        <fullName evidence="2">NAD(P)/FAD-dependent oxidoreductase</fullName>
    </submittedName>
</protein>
<evidence type="ECO:0000313" key="2">
    <source>
        <dbReference type="EMBL" id="MBF6302626.1"/>
    </source>
</evidence>
<dbReference type="EMBL" id="JADLQX010000048">
    <property type="protein sequence ID" value="MBF6302626.1"/>
    <property type="molecule type" value="Genomic_DNA"/>
</dbReference>
<dbReference type="Pfam" id="PF13738">
    <property type="entry name" value="Pyr_redox_3"/>
    <property type="match status" value="1"/>
</dbReference>
<keyword evidence="1" id="KW-0560">Oxidoreductase</keyword>
<dbReference type="Gene3D" id="3.50.50.60">
    <property type="entry name" value="FAD/NAD(P)-binding domain"/>
    <property type="match status" value="1"/>
</dbReference>
<dbReference type="SUPFAM" id="SSF51905">
    <property type="entry name" value="FAD/NAD(P)-binding domain"/>
    <property type="match status" value="2"/>
</dbReference>
<gene>
    <name evidence="2" type="ORF">IU459_34580</name>
</gene>